<evidence type="ECO:0000313" key="14">
    <source>
        <dbReference type="Proteomes" id="UP001384579"/>
    </source>
</evidence>
<evidence type="ECO:0000259" key="11">
    <source>
        <dbReference type="PROSITE" id="PS50109"/>
    </source>
</evidence>
<evidence type="ECO:0000256" key="5">
    <source>
        <dbReference type="ARBA" id="ARBA00022741"/>
    </source>
</evidence>
<evidence type="ECO:0000313" key="13">
    <source>
        <dbReference type="EMBL" id="MEK0186090.1"/>
    </source>
</evidence>
<comment type="caution">
    <text evidence="13">The sequence shown here is derived from an EMBL/GenBank/DDBJ whole genome shotgun (WGS) entry which is preliminary data.</text>
</comment>
<evidence type="ECO:0000256" key="9">
    <source>
        <dbReference type="PROSITE-ProRule" id="PRU00169"/>
    </source>
</evidence>
<keyword evidence="3 9" id="KW-0597">Phosphoprotein</keyword>
<dbReference type="Pfam" id="PF02518">
    <property type="entry name" value="HATPase_c"/>
    <property type="match status" value="1"/>
</dbReference>
<dbReference type="SMART" id="SM00448">
    <property type="entry name" value="REC"/>
    <property type="match status" value="1"/>
</dbReference>
<dbReference type="InterPro" id="IPR011006">
    <property type="entry name" value="CheY-like_superfamily"/>
</dbReference>
<name>A0ABU8YNU7_9CYAN</name>
<keyword evidence="8" id="KW-0902">Two-component regulatory system</keyword>
<keyword evidence="10" id="KW-0175">Coiled coil</keyword>
<dbReference type="EC" id="2.7.13.3" evidence="2"/>
<dbReference type="SUPFAM" id="SSF55874">
    <property type="entry name" value="ATPase domain of HSP90 chaperone/DNA topoisomerase II/histidine kinase"/>
    <property type="match status" value="1"/>
</dbReference>
<dbReference type="Proteomes" id="UP001384579">
    <property type="component" value="Unassembled WGS sequence"/>
</dbReference>
<dbReference type="PROSITE" id="PS50109">
    <property type="entry name" value="HIS_KIN"/>
    <property type="match status" value="1"/>
</dbReference>
<dbReference type="SMART" id="SM00387">
    <property type="entry name" value="HATPase_c"/>
    <property type="match status" value="1"/>
</dbReference>
<sequence>MVKLPPISKQSSNKTLNSDCTTNMNNVAFNSDPANILVVDDTLANLQLLVGILTKHGYKVRPAKDGNQALSATQIIPIDLILLDINMPEMDGYEVCTKLKSDPKTRHIPVIFISALNDVLDKVKAFGVGGIDYVTKPFQVEEVLARVETHLALQRLQNNLQSKNAELAQTNHELANTLNQLQATQEELIQSEKMAALGQLIAGIAHEVNTPLGAILSSVSNISKYLEEIFEDLPRLVDTLSAKEIQLILKIALCSINNKQVFSAKDSRKIKRALTRELEEMGVPDADTVADTLSDMKIHEDIESFLPILTHADSIRMLEFAYNLSGLQRGTNTIETAVDRAAKVVFALKTYAHSDQRNELFKSNLIVGIETILTLYQNSIKQGVEVVQNYAEIPLIYCYPDELNQVWTNLIHNAIQAMDNKGMLTIDVTQEGGFAKISITDSGKGIPEEIKHRIFEPFFTTKPPGEGSGLGLDIVRKIVKKHEGEIEVNSVPGKTTFTVYLSMNLQPDSSS</sequence>
<gene>
    <name evidence="13" type="ORF">WMG39_14710</name>
</gene>
<evidence type="ECO:0000256" key="6">
    <source>
        <dbReference type="ARBA" id="ARBA00022777"/>
    </source>
</evidence>
<dbReference type="PANTHER" id="PTHR43065">
    <property type="entry name" value="SENSOR HISTIDINE KINASE"/>
    <property type="match status" value="1"/>
</dbReference>
<protein>
    <recommendedName>
        <fullName evidence="2">histidine kinase</fullName>
        <ecNumber evidence="2">2.7.13.3</ecNumber>
    </recommendedName>
</protein>
<dbReference type="Gene3D" id="3.40.50.2300">
    <property type="match status" value="1"/>
</dbReference>
<dbReference type="PANTHER" id="PTHR43065:SF10">
    <property type="entry name" value="PEROXIDE STRESS-ACTIVATED HISTIDINE KINASE MAK3"/>
    <property type="match status" value="1"/>
</dbReference>
<reference evidence="13 14" key="1">
    <citation type="journal article" date="2020" name="Harmful Algae">
        <title>Molecular and morphological characterization of a novel dihydroanatoxin-a producing Microcoleus species (cyanobacteria) from the Russian River, California, USA.</title>
        <authorList>
            <person name="Conklin K.Y."/>
            <person name="Stancheva R."/>
            <person name="Otten T.G."/>
            <person name="Fadness R."/>
            <person name="Boyer G.L."/>
            <person name="Read B."/>
            <person name="Zhang X."/>
            <person name="Sheath R.G."/>
        </authorList>
    </citation>
    <scope>NUCLEOTIDE SEQUENCE [LARGE SCALE GENOMIC DNA]</scope>
    <source>
        <strain evidence="13 14">PTRS2</strain>
    </source>
</reference>
<feature type="coiled-coil region" evidence="10">
    <location>
        <begin position="153"/>
        <end position="194"/>
    </location>
</feature>
<dbReference type="Pfam" id="PF00072">
    <property type="entry name" value="Response_reg"/>
    <property type="match status" value="1"/>
</dbReference>
<keyword evidence="7" id="KW-0067">ATP-binding</keyword>
<dbReference type="RefSeq" id="WP_340541555.1">
    <property type="nucleotide sequence ID" value="NZ_JBBLXS010000179.1"/>
</dbReference>
<dbReference type="PRINTS" id="PR00344">
    <property type="entry name" value="BCTRLSENSOR"/>
</dbReference>
<evidence type="ECO:0000256" key="7">
    <source>
        <dbReference type="ARBA" id="ARBA00022840"/>
    </source>
</evidence>
<feature type="modified residue" description="4-aspartylphosphate" evidence="9">
    <location>
        <position position="84"/>
    </location>
</feature>
<evidence type="ECO:0000256" key="2">
    <source>
        <dbReference type="ARBA" id="ARBA00012438"/>
    </source>
</evidence>
<dbReference type="CDD" id="cd00082">
    <property type="entry name" value="HisKA"/>
    <property type="match status" value="1"/>
</dbReference>
<accession>A0ABU8YNU7</accession>
<evidence type="ECO:0000256" key="3">
    <source>
        <dbReference type="ARBA" id="ARBA00022553"/>
    </source>
</evidence>
<dbReference type="CDD" id="cd19920">
    <property type="entry name" value="REC_PA4781-like"/>
    <property type="match status" value="1"/>
</dbReference>
<keyword evidence="6" id="KW-0418">Kinase</keyword>
<evidence type="ECO:0000256" key="10">
    <source>
        <dbReference type="SAM" id="Coils"/>
    </source>
</evidence>
<dbReference type="InterPro" id="IPR003661">
    <property type="entry name" value="HisK_dim/P_dom"/>
</dbReference>
<dbReference type="InterPro" id="IPR004358">
    <property type="entry name" value="Sig_transdc_His_kin-like_C"/>
</dbReference>
<dbReference type="Gene3D" id="3.30.565.10">
    <property type="entry name" value="Histidine kinase-like ATPase, C-terminal domain"/>
    <property type="match status" value="1"/>
</dbReference>
<keyword evidence="14" id="KW-1185">Reference proteome</keyword>
<comment type="catalytic activity">
    <reaction evidence="1">
        <text>ATP + protein L-histidine = ADP + protein N-phospho-L-histidine.</text>
        <dbReference type="EC" id="2.7.13.3"/>
    </reaction>
</comment>
<feature type="domain" description="Histidine kinase" evidence="11">
    <location>
        <begin position="400"/>
        <end position="505"/>
    </location>
</feature>
<evidence type="ECO:0000259" key="12">
    <source>
        <dbReference type="PROSITE" id="PS50110"/>
    </source>
</evidence>
<feature type="domain" description="Response regulatory" evidence="12">
    <location>
        <begin position="35"/>
        <end position="151"/>
    </location>
</feature>
<dbReference type="Gene3D" id="1.10.287.130">
    <property type="match status" value="1"/>
</dbReference>
<evidence type="ECO:0000256" key="4">
    <source>
        <dbReference type="ARBA" id="ARBA00022679"/>
    </source>
</evidence>
<keyword evidence="5" id="KW-0547">Nucleotide-binding</keyword>
<dbReference type="PROSITE" id="PS50110">
    <property type="entry name" value="RESPONSE_REGULATORY"/>
    <property type="match status" value="1"/>
</dbReference>
<dbReference type="InterPro" id="IPR003594">
    <property type="entry name" value="HATPase_dom"/>
</dbReference>
<dbReference type="SUPFAM" id="SSF52172">
    <property type="entry name" value="CheY-like"/>
    <property type="match status" value="1"/>
</dbReference>
<keyword evidence="4" id="KW-0808">Transferase</keyword>
<organism evidence="13 14">
    <name type="scientific">Microcoleus anatoxicus PTRS2</name>
    <dbReference type="NCBI Taxonomy" id="2705321"/>
    <lineage>
        <taxon>Bacteria</taxon>
        <taxon>Bacillati</taxon>
        <taxon>Cyanobacteriota</taxon>
        <taxon>Cyanophyceae</taxon>
        <taxon>Oscillatoriophycideae</taxon>
        <taxon>Oscillatoriales</taxon>
        <taxon>Microcoleaceae</taxon>
        <taxon>Microcoleus</taxon>
        <taxon>Microcoleus anatoxicus</taxon>
    </lineage>
</organism>
<proteinExistence type="predicted"/>
<dbReference type="SUPFAM" id="SSF47384">
    <property type="entry name" value="Homodimeric domain of signal transducing histidine kinase"/>
    <property type="match status" value="1"/>
</dbReference>
<dbReference type="EMBL" id="JBBLXS010000179">
    <property type="protein sequence ID" value="MEK0186090.1"/>
    <property type="molecule type" value="Genomic_DNA"/>
</dbReference>
<dbReference type="InterPro" id="IPR001789">
    <property type="entry name" value="Sig_transdc_resp-reg_receiver"/>
</dbReference>
<evidence type="ECO:0000256" key="1">
    <source>
        <dbReference type="ARBA" id="ARBA00000085"/>
    </source>
</evidence>
<evidence type="ECO:0000256" key="8">
    <source>
        <dbReference type="ARBA" id="ARBA00023012"/>
    </source>
</evidence>
<dbReference type="InterPro" id="IPR005467">
    <property type="entry name" value="His_kinase_dom"/>
</dbReference>
<dbReference type="InterPro" id="IPR036890">
    <property type="entry name" value="HATPase_C_sf"/>
</dbReference>
<dbReference type="InterPro" id="IPR036097">
    <property type="entry name" value="HisK_dim/P_sf"/>
</dbReference>